<feature type="domain" description="Tryptophan synthase beta chain-like PALP" evidence="6">
    <location>
        <begin position="19"/>
        <end position="327"/>
    </location>
</feature>
<feature type="modified residue" description="N6-(pyridoxal phosphate)lysine" evidence="5">
    <location>
        <position position="57"/>
    </location>
</feature>
<dbReference type="Gene3D" id="3.40.50.1100">
    <property type="match status" value="2"/>
</dbReference>
<evidence type="ECO:0000256" key="2">
    <source>
        <dbReference type="ARBA" id="ARBA00008639"/>
    </source>
</evidence>
<dbReference type="InterPro" id="IPR036052">
    <property type="entry name" value="TrpB-like_PALP_sf"/>
</dbReference>
<evidence type="ECO:0000259" key="6">
    <source>
        <dbReference type="Pfam" id="PF00291"/>
    </source>
</evidence>
<accession>A0A4Y6Q261</accession>
<gene>
    <name evidence="7" type="ORF">FIV42_28915</name>
</gene>
<protein>
    <submittedName>
        <fullName evidence="7">Pyridoxal-phosphate dependent enzyme</fullName>
    </submittedName>
</protein>
<dbReference type="GO" id="GO:0019148">
    <property type="term" value="F:D-cysteine desulfhydrase activity"/>
    <property type="evidence" value="ECO:0007669"/>
    <property type="project" value="TreeGrafter"/>
</dbReference>
<feature type="active site" description="Nucleophile" evidence="4">
    <location>
        <position position="84"/>
    </location>
</feature>
<dbReference type="OrthoDB" id="9801249at2"/>
<dbReference type="Pfam" id="PF00291">
    <property type="entry name" value="PALP"/>
    <property type="match status" value="1"/>
</dbReference>
<evidence type="ECO:0000256" key="4">
    <source>
        <dbReference type="PIRSR" id="PIRSR006278-1"/>
    </source>
</evidence>
<evidence type="ECO:0000313" key="7">
    <source>
        <dbReference type="EMBL" id="QDG54622.1"/>
    </source>
</evidence>
<dbReference type="AlphaFoldDB" id="A0A4Y6Q261"/>
<name>A0A4Y6Q261_PERCE</name>
<keyword evidence="3 5" id="KW-0663">Pyridoxal phosphate</keyword>
<dbReference type="PANTHER" id="PTHR43780:SF2">
    <property type="entry name" value="1-AMINOCYCLOPROPANE-1-CARBOXYLATE DEAMINASE-RELATED"/>
    <property type="match status" value="1"/>
</dbReference>
<sequence>MLALFETLPSTQTIPHAELGQFPTPVEKLDELGDEVGVESLYVKRDDQSGTVYGGNKVRKLEFLLGQARAEGYDEVWTVGAIGSHHALATSIYARQLGLTPSVLHFPQPVTDHVLDNLRAISTTQPKLKLATHKVQLPVEVGKMKVKQWLSTAKDVYYIPGGGSSPVGVLGYVNAALELQQQIDAGELPEPDVIFVAAGTCGTLAGLMLGCRLAGMKTDVVGVRVVDKIMANATMTAHLANKAGKILTEHGVEDVPRISSSEVTMLDDYFGKDYGVPTDAGMEAIALAKAHGGLKLEPTYTGKAFAGLLGEREHLELANKNVLYWHTLSSADLSERIAQADVEHDLPSEYQKFFETSA</sequence>
<dbReference type="EMBL" id="CP041186">
    <property type="protein sequence ID" value="QDG54622.1"/>
    <property type="molecule type" value="Genomic_DNA"/>
</dbReference>
<evidence type="ECO:0000313" key="8">
    <source>
        <dbReference type="Proteomes" id="UP000315995"/>
    </source>
</evidence>
<accession>A0A5B8YGT5</accession>
<dbReference type="InterPro" id="IPR027278">
    <property type="entry name" value="ACCD_DCysDesulf"/>
</dbReference>
<evidence type="ECO:0000256" key="5">
    <source>
        <dbReference type="PIRSR" id="PIRSR006278-2"/>
    </source>
</evidence>
<dbReference type="RefSeq" id="WP_141201066.1">
    <property type="nucleotide sequence ID" value="NZ_CP041186.1"/>
</dbReference>
<dbReference type="PANTHER" id="PTHR43780">
    <property type="entry name" value="1-AMINOCYCLOPROPANE-1-CARBOXYLATE DEAMINASE-RELATED"/>
    <property type="match status" value="1"/>
</dbReference>
<organism evidence="7 8">
    <name type="scientific">Persicimonas caeni</name>
    <dbReference type="NCBI Taxonomy" id="2292766"/>
    <lineage>
        <taxon>Bacteria</taxon>
        <taxon>Deltaproteobacteria</taxon>
        <taxon>Bradymonadales</taxon>
        <taxon>Bradymonadaceae</taxon>
        <taxon>Persicimonas</taxon>
    </lineage>
</organism>
<dbReference type="InterPro" id="IPR001926">
    <property type="entry name" value="TrpB-like_PALP"/>
</dbReference>
<evidence type="ECO:0000256" key="3">
    <source>
        <dbReference type="ARBA" id="ARBA00022898"/>
    </source>
</evidence>
<dbReference type="SUPFAM" id="SSF53686">
    <property type="entry name" value="Tryptophan synthase beta subunit-like PLP-dependent enzymes"/>
    <property type="match status" value="1"/>
</dbReference>
<dbReference type="Proteomes" id="UP000315995">
    <property type="component" value="Chromosome"/>
</dbReference>
<proteinExistence type="inferred from homology"/>
<evidence type="ECO:0000256" key="1">
    <source>
        <dbReference type="ARBA" id="ARBA00001933"/>
    </source>
</evidence>
<comment type="similarity">
    <text evidence="2">Belongs to the ACC deaminase/D-cysteine desulfhydrase family.</text>
</comment>
<dbReference type="PIRSF" id="PIRSF006278">
    <property type="entry name" value="ACCD_DCysDesulf"/>
    <property type="match status" value="1"/>
</dbReference>
<keyword evidence="8" id="KW-1185">Reference proteome</keyword>
<comment type="cofactor">
    <cofactor evidence="1">
        <name>pyridoxal 5'-phosphate</name>
        <dbReference type="ChEBI" id="CHEBI:597326"/>
    </cofactor>
</comment>
<reference evidence="7 8" key="1">
    <citation type="submission" date="2019-06" db="EMBL/GenBank/DDBJ databases">
        <title>Persicimonas caeni gen. nov., sp. nov., a predatory bacterium isolated from solar saltern.</title>
        <authorList>
            <person name="Wang S."/>
        </authorList>
    </citation>
    <scope>NUCLEOTIDE SEQUENCE [LARGE SCALE GENOMIC DNA]</scope>
    <source>
        <strain evidence="7 8">YN101</strain>
    </source>
</reference>